<evidence type="ECO:0000256" key="2">
    <source>
        <dbReference type="ARBA" id="ARBA00022801"/>
    </source>
</evidence>
<organism evidence="5 6">
    <name type="scientific">Megasphaera stantonii</name>
    <dbReference type="NCBI Taxonomy" id="2144175"/>
    <lineage>
        <taxon>Bacteria</taxon>
        <taxon>Bacillati</taxon>
        <taxon>Bacillota</taxon>
        <taxon>Negativicutes</taxon>
        <taxon>Veillonellales</taxon>
        <taxon>Veillonellaceae</taxon>
        <taxon>Megasphaera</taxon>
    </lineage>
</organism>
<sequence>MSLNIIRPGLLTTIQDTGRYGYQKIGVIPSGAMDVYSLRLANILVGNDETEGALEITLMGPTIEFTSDTLIAITGGDFGPVIDGQKVPMHRPVAVKAGAILRFGPCVVGCRAYLAVAGGYDVPVVMGSKSTYLRAQFGGLEGRALRRGDLLNTKEPSEYGQQMMFNLLTRGAHSFTHARWSISKVHTTPERLRKPIKVMAGLQYDEFTEKAKYDFFGTDFLITTQSDRMGYRLNGPKLEMKRPLEMISEVAGLGTVQVPPNGMPIILMADHQTTAGYPVIGQVAQVDVARVAQLKPGDRMYFRLISNEEGERLFIDMERCMENIKIAVAGML</sequence>
<dbReference type="InterPro" id="IPR029000">
    <property type="entry name" value="Cyclophilin-like_dom_sf"/>
</dbReference>
<reference evidence="5 6" key="1">
    <citation type="submission" date="2018-05" db="EMBL/GenBank/DDBJ databases">
        <title>Complete genome sequence of Megasphaera sp. AJH120T, isolated from the ceca of a chicken.</title>
        <authorList>
            <person name="Maki J."/>
            <person name="Looft T."/>
        </authorList>
    </citation>
    <scope>NUCLEOTIDE SEQUENCE [LARGE SCALE GENOMIC DNA]</scope>
    <source>
        <strain evidence="5 6">AJH120</strain>
    </source>
</reference>
<proteinExistence type="predicted"/>
<name>A0A346AZ20_9FIRM</name>
<dbReference type="AlphaFoldDB" id="A0A346AZ20"/>
<evidence type="ECO:0000256" key="1">
    <source>
        <dbReference type="ARBA" id="ARBA00022741"/>
    </source>
</evidence>
<evidence type="ECO:0000256" key="3">
    <source>
        <dbReference type="ARBA" id="ARBA00022840"/>
    </source>
</evidence>
<dbReference type="PANTHER" id="PTHR43309:SF5">
    <property type="entry name" value="5-OXOPROLINASE SUBUNIT C"/>
    <property type="match status" value="1"/>
</dbReference>
<feature type="domain" description="Carboxyltransferase" evidence="4">
    <location>
        <begin position="24"/>
        <end position="320"/>
    </location>
</feature>
<dbReference type="KEGG" id="meg:DKB62_05785"/>
<dbReference type="NCBIfam" id="TIGR00724">
    <property type="entry name" value="urea_amlyse_rel"/>
    <property type="match status" value="1"/>
</dbReference>
<accession>A0A346AZ20</accession>
<dbReference type="GO" id="GO:0016787">
    <property type="term" value="F:hydrolase activity"/>
    <property type="evidence" value="ECO:0007669"/>
    <property type="project" value="UniProtKB-KW"/>
</dbReference>
<dbReference type="Proteomes" id="UP000254337">
    <property type="component" value="Chromosome"/>
</dbReference>
<keyword evidence="3" id="KW-0067">ATP-binding</keyword>
<dbReference type="RefSeq" id="WP_087478147.1">
    <property type="nucleotide sequence ID" value="NZ_CALYAU010000028.1"/>
</dbReference>
<evidence type="ECO:0000259" key="4">
    <source>
        <dbReference type="SMART" id="SM00797"/>
    </source>
</evidence>
<gene>
    <name evidence="5" type="ORF">DKB62_05785</name>
</gene>
<dbReference type="SMART" id="SM00797">
    <property type="entry name" value="AHS2"/>
    <property type="match status" value="1"/>
</dbReference>
<dbReference type="GO" id="GO:0005524">
    <property type="term" value="F:ATP binding"/>
    <property type="evidence" value="ECO:0007669"/>
    <property type="project" value="UniProtKB-KW"/>
</dbReference>
<dbReference type="Pfam" id="PF02626">
    <property type="entry name" value="CT_A_B"/>
    <property type="match status" value="1"/>
</dbReference>
<dbReference type="Gene3D" id="2.40.100.10">
    <property type="entry name" value="Cyclophilin-like"/>
    <property type="match status" value="1"/>
</dbReference>
<dbReference type="InterPro" id="IPR003778">
    <property type="entry name" value="CT_A_B"/>
</dbReference>
<dbReference type="EMBL" id="CP029462">
    <property type="protein sequence ID" value="AXL21113.1"/>
    <property type="molecule type" value="Genomic_DNA"/>
</dbReference>
<keyword evidence="2 5" id="KW-0378">Hydrolase</keyword>
<evidence type="ECO:0000313" key="5">
    <source>
        <dbReference type="EMBL" id="AXL21113.1"/>
    </source>
</evidence>
<dbReference type="OrthoDB" id="9782422at2"/>
<dbReference type="SUPFAM" id="SSF50891">
    <property type="entry name" value="Cyclophilin-like"/>
    <property type="match status" value="1"/>
</dbReference>
<keyword evidence="1" id="KW-0547">Nucleotide-binding</keyword>
<keyword evidence="6" id="KW-1185">Reference proteome</keyword>
<evidence type="ECO:0000313" key="6">
    <source>
        <dbReference type="Proteomes" id="UP000254337"/>
    </source>
</evidence>
<dbReference type="PANTHER" id="PTHR43309">
    <property type="entry name" value="5-OXOPROLINASE SUBUNIT C"/>
    <property type="match status" value="1"/>
</dbReference>
<protein>
    <submittedName>
        <fullName evidence="5">Allophanate hydrolase subunit 2 family protein</fullName>
    </submittedName>
</protein>
<dbReference type="InterPro" id="IPR052708">
    <property type="entry name" value="PxpC"/>
</dbReference>